<dbReference type="FunFam" id="3.40.50.12780:FF:000003">
    <property type="entry name" value="Long-chain-fatty-acid--CoA ligase FadD"/>
    <property type="match status" value="1"/>
</dbReference>
<comment type="cofactor">
    <cofactor evidence="1">
        <name>Mg(2+)</name>
        <dbReference type="ChEBI" id="CHEBI:18420"/>
    </cofactor>
</comment>
<evidence type="ECO:0000256" key="1">
    <source>
        <dbReference type="ARBA" id="ARBA00001946"/>
    </source>
</evidence>
<evidence type="ECO:0000256" key="7">
    <source>
        <dbReference type="ARBA" id="ARBA00022840"/>
    </source>
</evidence>
<comment type="catalytic activity">
    <reaction evidence="10">
        <text>(E)-4-coumaroyl-AMP + CoA = (E)-4-coumaroyl-CoA + AMP + H(+)</text>
        <dbReference type="Rhea" id="RHEA:72423"/>
        <dbReference type="ChEBI" id="CHEBI:15378"/>
        <dbReference type="ChEBI" id="CHEBI:57287"/>
        <dbReference type="ChEBI" id="CHEBI:85008"/>
        <dbReference type="ChEBI" id="CHEBI:192348"/>
        <dbReference type="ChEBI" id="CHEBI:456215"/>
    </reaction>
    <physiologicalReaction direction="left-to-right" evidence="10">
        <dbReference type="Rhea" id="RHEA:72424"/>
    </physiologicalReaction>
</comment>
<organism evidence="14 15">
    <name type="scientific">Gossypium aridum</name>
    <name type="common">American cotton</name>
    <name type="synonym">Erioxylum aridum</name>
    <dbReference type="NCBI Taxonomy" id="34290"/>
    <lineage>
        <taxon>Eukaryota</taxon>
        <taxon>Viridiplantae</taxon>
        <taxon>Streptophyta</taxon>
        <taxon>Embryophyta</taxon>
        <taxon>Tracheophyta</taxon>
        <taxon>Spermatophyta</taxon>
        <taxon>Magnoliopsida</taxon>
        <taxon>eudicotyledons</taxon>
        <taxon>Gunneridae</taxon>
        <taxon>Pentapetalae</taxon>
        <taxon>rosids</taxon>
        <taxon>malvids</taxon>
        <taxon>Malvales</taxon>
        <taxon>Malvaceae</taxon>
        <taxon>Malvoideae</taxon>
        <taxon>Gossypium</taxon>
    </lineage>
</organism>
<evidence type="ECO:0000256" key="2">
    <source>
        <dbReference type="ARBA" id="ARBA00004930"/>
    </source>
</evidence>
<evidence type="ECO:0000256" key="11">
    <source>
        <dbReference type="ARBA" id="ARBA00034252"/>
    </source>
</evidence>
<evidence type="ECO:0000256" key="8">
    <source>
        <dbReference type="ARBA" id="ARBA00023051"/>
    </source>
</evidence>
<dbReference type="InterPro" id="IPR000873">
    <property type="entry name" value="AMP-dep_synth/lig_dom"/>
</dbReference>
<dbReference type="Pfam" id="PF00501">
    <property type="entry name" value="AMP-binding"/>
    <property type="match status" value="2"/>
</dbReference>
<comment type="caution">
    <text evidence="14">The sequence shown here is derived from an EMBL/GenBank/DDBJ whole genome shotgun (WGS) entry which is preliminary data.</text>
</comment>
<dbReference type="Pfam" id="PF13193">
    <property type="entry name" value="AMP-binding_C"/>
    <property type="match status" value="1"/>
</dbReference>
<evidence type="ECO:0000256" key="4">
    <source>
        <dbReference type="ARBA" id="ARBA00012959"/>
    </source>
</evidence>
<keyword evidence="15" id="KW-1185">Reference proteome</keyword>
<dbReference type="FunFam" id="3.30.300.30:FF:000007">
    <property type="entry name" value="4-coumarate--CoA ligase 2"/>
    <property type="match status" value="1"/>
</dbReference>
<keyword evidence="6" id="KW-0547">Nucleotide-binding</keyword>
<dbReference type="GO" id="GO:0016207">
    <property type="term" value="F:4-coumarate-CoA ligase activity"/>
    <property type="evidence" value="ECO:0007669"/>
    <property type="project" value="UniProtKB-EC"/>
</dbReference>
<evidence type="ECO:0000256" key="9">
    <source>
        <dbReference type="ARBA" id="ARBA00034219"/>
    </source>
</evidence>
<comment type="catalytic activity">
    <reaction evidence="11">
        <text>(E)-4-coumarate + ATP + CoA = (E)-4-coumaroyl-CoA + AMP + diphosphate</text>
        <dbReference type="Rhea" id="RHEA:19641"/>
        <dbReference type="ChEBI" id="CHEBI:12876"/>
        <dbReference type="ChEBI" id="CHEBI:30616"/>
        <dbReference type="ChEBI" id="CHEBI:33019"/>
        <dbReference type="ChEBI" id="CHEBI:57287"/>
        <dbReference type="ChEBI" id="CHEBI:85008"/>
        <dbReference type="ChEBI" id="CHEBI:456215"/>
        <dbReference type="EC" id="6.2.1.12"/>
    </reaction>
    <physiologicalReaction direction="left-to-right" evidence="11">
        <dbReference type="Rhea" id="RHEA:19642"/>
    </physiologicalReaction>
</comment>
<dbReference type="InterPro" id="IPR020845">
    <property type="entry name" value="AMP-binding_CS"/>
</dbReference>
<comment type="catalytic activity">
    <reaction evidence="9">
        <text>(E)-4-coumarate + ATP + H(+) = (E)-4-coumaroyl-AMP + diphosphate</text>
        <dbReference type="Rhea" id="RHEA:72419"/>
        <dbReference type="ChEBI" id="CHEBI:12876"/>
        <dbReference type="ChEBI" id="CHEBI:15378"/>
        <dbReference type="ChEBI" id="CHEBI:30616"/>
        <dbReference type="ChEBI" id="CHEBI:33019"/>
        <dbReference type="ChEBI" id="CHEBI:192348"/>
    </reaction>
    <physiologicalReaction direction="left-to-right" evidence="9">
        <dbReference type="Rhea" id="RHEA:72420"/>
    </physiologicalReaction>
</comment>
<proteinExistence type="inferred from homology"/>
<accession>A0A7J8XW01</accession>
<comment type="similarity">
    <text evidence="3">Belongs to the ATP-dependent AMP-binding enzyme family.</text>
</comment>
<evidence type="ECO:0000256" key="10">
    <source>
        <dbReference type="ARBA" id="ARBA00034223"/>
    </source>
</evidence>
<dbReference type="AlphaFoldDB" id="A0A7J8XW01"/>
<dbReference type="CDD" id="cd05904">
    <property type="entry name" value="4CL"/>
    <property type="match status" value="1"/>
</dbReference>
<dbReference type="Proteomes" id="UP000593577">
    <property type="component" value="Unassembled WGS sequence"/>
</dbReference>
<gene>
    <name evidence="14" type="ORF">Goari_008860</name>
</gene>
<evidence type="ECO:0000256" key="6">
    <source>
        <dbReference type="ARBA" id="ARBA00022741"/>
    </source>
</evidence>
<evidence type="ECO:0000256" key="3">
    <source>
        <dbReference type="ARBA" id="ARBA00006432"/>
    </source>
</evidence>
<name>A0A7J8XW01_GOSAI</name>
<keyword evidence="7" id="KW-0067">ATP-binding</keyword>
<dbReference type="EMBL" id="JABFAA010000009">
    <property type="protein sequence ID" value="MBA0691220.1"/>
    <property type="molecule type" value="Genomic_DNA"/>
</dbReference>
<dbReference type="InterPro" id="IPR045851">
    <property type="entry name" value="AMP-bd_C_sf"/>
</dbReference>
<dbReference type="InterPro" id="IPR042099">
    <property type="entry name" value="ANL_N_sf"/>
</dbReference>
<dbReference type="Gene3D" id="3.40.50.12780">
    <property type="entry name" value="N-terminal domain of ligase-like"/>
    <property type="match status" value="1"/>
</dbReference>
<feature type="domain" description="AMP-dependent synthetase/ligase" evidence="12">
    <location>
        <begin position="37"/>
        <end position="340"/>
    </location>
</feature>
<dbReference type="PANTHER" id="PTHR24096:SF406">
    <property type="entry name" value="4-COUMARATE--COA LIGASE 2"/>
    <property type="match status" value="1"/>
</dbReference>
<dbReference type="EC" id="6.2.1.12" evidence="4"/>
<sequence length="576" mass="63342">MAPQAELQQEEIIYRSKLPDIYIPSHLPLHSYCFQNIANVASRPCLINGTTGKVYTYAEVELTARRIASGLNKLGIQQRQVIMLLLPNTPEFVLSFLGASFRGAIATAANPFFTRAEVSKHAKGSNARLIITQASYVDKVKEFAQDNDVMVMCIDSAPEGCLHFSELTQADDNDLPEVDIASEDVVALPYSSGTTGLPKGVMLTHKGLVTSVAQQVDGENPNLYFRSEDVILCILPMFHIYALNSIMLCGLRVGAAILIMQKFEIGLALELIQKYKVTIAPIVPPIMFTIAKSSETDKYDLSSVRMVKSGGAPLGKELEDAVRAKFPGAKLGQPPLSHCYRPVWNRRLFEPATTTLDFHLLQLNANGYGMTEAGPVLAMCLGFAKEPFEIKSGACGTVVRNAEMKIVDPDTGSSLPRNQAGEICIRGDQIMKGYLNDPEATARTIDKDGWLHTGDIGYIDDDDELFIVDRLKELIKYKGFQVAPAELEAMLIAHPDIIDAAVVGMKDEAVGEVPVAFVVKSGKSEISEDEIKQYISKQVVYYKRISRVFFIEAIPKAPSGKILRKELRAKLATKKH</sequence>
<dbReference type="GO" id="GO:0005524">
    <property type="term" value="F:ATP binding"/>
    <property type="evidence" value="ECO:0007669"/>
    <property type="project" value="UniProtKB-KW"/>
</dbReference>
<dbReference type="Gene3D" id="3.30.300.30">
    <property type="match status" value="1"/>
</dbReference>
<evidence type="ECO:0000259" key="12">
    <source>
        <dbReference type="Pfam" id="PF00501"/>
    </source>
</evidence>
<feature type="domain" description="AMP-binding enzyme C-terminal" evidence="13">
    <location>
        <begin position="486"/>
        <end position="561"/>
    </location>
</feature>
<keyword evidence="8" id="KW-0587">Phenylpropanoid metabolism</keyword>
<dbReference type="GO" id="GO:0009698">
    <property type="term" value="P:phenylpropanoid metabolic process"/>
    <property type="evidence" value="ECO:0007669"/>
    <property type="project" value="UniProtKB-KW"/>
</dbReference>
<reference evidence="14 15" key="1">
    <citation type="journal article" date="2019" name="Genome Biol. Evol.">
        <title>Insights into the evolution of the New World diploid cottons (Gossypium, subgenus Houzingenia) based on genome sequencing.</title>
        <authorList>
            <person name="Grover C.E."/>
            <person name="Arick M.A. 2nd"/>
            <person name="Thrash A."/>
            <person name="Conover J.L."/>
            <person name="Sanders W.S."/>
            <person name="Peterson D.G."/>
            <person name="Frelichowski J.E."/>
            <person name="Scheffler J.A."/>
            <person name="Scheffler B.E."/>
            <person name="Wendel J.F."/>
        </authorList>
    </citation>
    <scope>NUCLEOTIDE SEQUENCE [LARGE SCALE GENOMIC DNA]</scope>
    <source>
        <strain evidence="14">185</strain>
        <tissue evidence="14">Leaf</tissue>
    </source>
</reference>
<dbReference type="SUPFAM" id="SSF56801">
    <property type="entry name" value="Acetyl-CoA synthetase-like"/>
    <property type="match status" value="1"/>
</dbReference>
<dbReference type="InterPro" id="IPR025110">
    <property type="entry name" value="AMP-bd_C"/>
</dbReference>
<evidence type="ECO:0000259" key="13">
    <source>
        <dbReference type="Pfam" id="PF13193"/>
    </source>
</evidence>
<feature type="domain" description="AMP-dependent synthetase/ligase" evidence="12">
    <location>
        <begin position="365"/>
        <end position="435"/>
    </location>
</feature>
<protein>
    <recommendedName>
        <fullName evidence="4">4-coumarate--CoA ligase</fullName>
        <ecNumber evidence="4">6.2.1.12</ecNumber>
    </recommendedName>
</protein>
<evidence type="ECO:0000313" key="15">
    <source>
        <dbReference type="Proteomes" id="UP000593577"/>
    </source>
</evidence>
<dbReference type="PROSITE" id="PS00455">
    <property type="entry name" value="AMP_BINDING"/>
    <property type="match status" value="1"/>
</dbReference>
<keyword evidence="5" id="KW-0436">Ligase</keyword>
<evidence type="ECO:0000256" key="5">
    <source>
        <dbReference type="ARBA" id="ARBA00022598"/>
    </source>
</evidence>
<evidence type="ECO:0000313" key="14">
    <source>
        <dbReference type="EMBL" id="MBA0691220.1"/>
    </source>
</evidence>
<dbReference type="PANTHER" id="PTHR24096">
    <property type="entry name" value="LONG-CHAIN-FATTY-ACID--COA LIGASE"/>
    <property type="match status" value="1"/>
</dbReference>
<comment type="pathway">
    <text evidence="2">Phytoalexin biosynthesis; 3,4',5-trihydroxystilbene biosynthesis; 3,4',5-trihydroxystilbene from trans-4-coumarate: step 1/2.</text>
</comment>